<accession>A0ABS3SIT9</accession>
<evidence type="ECO:0000256" key="1">
    <source>
        <dbReference type="SAM" id="MobiDB-lite"/>
    </source>
</evidence>
<sequence>MSDPMPDPDLVPDAPDSTELDDREQSPDAILLGEDERETDDAAVGSIEPPD</sequence>
<keyword evidence="3" id="KW-1185">Reference proteome</keyword>
<evidence type="ECO:0000313" key="3">
    <source>
        <dbReference type="Proteomes" id="UP000678317"/>
    </source>
</evidence>
<name>A0ABS3SIT9_9CELL</name>
<evidence type="ECO:0000313" key="2">
    <source>
        <dbReference type="EMBL" id="MBO3085660.1"/>
    </source>
</evidence>
<reference evidence="2 3" key="1">
    <citation type="submission" date="2021-03" db="EMBL/GenBank/DDBJ databases">
        <title>novel species in genus Cellulomonas.</title>
        <authorList>
            <person name="Zhang G."/>
        </authorList>
    </citation>
    <scope>NUCLEOTIDE SEQUENCE [LARGE SCALE GENOMIC DNA]</scope>
    <source>
        <strain evidence="3">zg-ZUI188</strain>
    </source>
</reference>
<feature type="region of interest" description="Disordered" evidence="1">
    <location>
        <begin position="1"/>
        <end position="51"/>
    </location>
</feature>
<dbReference type="Proteomes" id="UP000678317">
    <property type="component" value="Unassembled WGS sequence"/>
</dbReference>
<protein>
    <submittedName>
        <fullName evidence="2">Uncharacterized protein</fullName>
    </submittedName>
</protein>
<proteinExistence type="predicted"/>
<dbReference type="EMBL" id="JAGFBM010000007">
    <property type="protein sequence ID" value="MBO3085660.1"/>
    <property type="molecule type" value="Genomic_DNA"/>
</dbReference>
<comment type="caution">
    <text evidence="2">The sequence shown here is derived from an EMBL/GenBank/DDBJ whole genome shotgun (WGS) entry which is preliminary data.</text>
</comment>
<gene>
    <name evidence="2" type="ORF">J4035_13525</name>
</gene>
<dbReference type="RefSeq" id="WP_208213474.1">
    <property type="nucleotide sequence ID" value="NZ_CP074404.1"/>
</dbReference>
<organism evidence="2 3">
    <name type="scientific">Cellulomonas fengjieae</name>
    <dbReference type="NCBI Taxonomy" id="2819978"/>
    <lineage>
        <taxon>Bacteria</taxon>
        <taxon>Bacillati</taxon>
        <taxon>Actinomycetota</taxon>
        <taxon>Actinomycetes</taxon>
        <taxon>Micrococcales</taxon>
        <taxon>Cellulomonadaceae</taxon>
        <taxon>Cellulomonas</taxon>
    </lineage>
</organism>